<name>A0ACC0QW19_9HYPO</name>
<evidence type="ECO:0000313" key="1">
    <source>
        <dbReference type="EMBL" id="KAI8666752.1"/>
    </source>
</evidence>
<dbReference type="EMBL" id="CM046508">
    <property type="protein sequence ID" value="KAI8666752.1"/>
    <property type="molecule type" value="Genomic_DNA"/>
</dbReference>
<comment type="caution">
    <text evidence="1">The sequence shown here is derived from an EMBL/GenBank/DDBJ whole genome shotgun (WGS) entry which is preliminary data.</text>
</comment>
<keyword evidence="2" id="KW-1185">Reference proteome</keyword>
<accession>A0ACC0QW19</accession>
<organism evidence="1 2">
    <name type="scientific">Fusarium keratoplasticum</name>
    <dbReference type="NCBI Taxonomy" id="1328300"/>
    <lineage>
        <taxon>Eukaryota</taxon>
        <taxon>Fungi</taxon>
        <taxon>Dikarya</taxon>
        <taxon>Ascomycota</taxon>
        <taxon>Pezizomycotina</taxon>
        <taxon>Sordariomycetes</taxon>
        <taxon>Hypocreomycetidae</taxon>
        <taxon>Hypocreales</taxon>
        <taxon>Nectriaceae</taxon>
        <taxon>Fusarium</taxon>
        <taxon>Fusarium solani species complex</taxon>
    </lineage>
</organism>
<reference evidence="1" key="1">
    <citation type="submission" date="2022-06" db="EMBL/GenBank/DDBJ databases">
        <title>Fusarium solani species complex genomes reveal bases of compartmentalisation and animal pathogenesis.</title>
        <authorList>
            <person name="Tsai I.J."/>
        </authorList>
    </citation>
    <scope>NUCLEOTIDE SEQUENCE</scope>
    <source>
        <strain evidence="1">Fu6.1</strain>
    </source>
</reference>
<dbReference type="Proteomes" id="UP001065298">
    <property type="component" value="Chromosome 6"/>
</dbReference>
<proteinExistence type="predicted"/>
<evidence type="ECO:0000313" key="2">
    <source>
        <dbReference type="Proteomes" id="UP001065298"/>
    </source>
</evidence>
<sequence length="536" mass="61446">MPRNLALMSLPDEILLEIFALFPKHLLLRLRCASRAFALLATPGAFRSFRLRAYRDEPQRFIQIATSERLRNHVREVTCDTWCGPELNRRAVYDMEAVQAYSDFLTALPYIASFGNLEAFHLRLGTSQEEARVIRSTVIEHVFQYLAGISLEQPFDEKPHPTLPIDPPTPIQLKTLTISNLEDSINTKLIKLEAFKVVTSSPSLVDLRLYLATDTKSLTQSSSNKCSDQSDMLDSLPYTWLRPSIAGHLQVLSLYCHESWGWFPKMDFRLVGAGDGMPQLKVLALGNYTFSHEWQVEWVGSLGIEKLYLDGCAILFQASKWRGMLLDQSETVLHGSDGRVHSFSNSGYYVKPARPRSGDVAEAMHGTLRWNYLLSHWAQSMTNLRVFKIGKGHWDDIPNEAVDPSYYQRLYGASSQEVTNQPFTHHGFRYFEHPSPGTTGSGIRKYGTVISGDDEDMLKYVYWTEEYTDYDEIWKRREDERKVVTDEEWRRKYAKDECRKLTDEDRARDKAALEAMISAVGARRARMNISGARWEV</sequence>
<protein>
    <submittedName>
        <fullName evidence="1">F-box domain-containing protein</fullName>
    </submittedName>
</protein>
<gene>
    <name evidence="1" type="ORF">NCS57_00901600</name>
</gene>